<comment type="similarity">
    <text evidence="1">Belongs to the LysR transcriptional regulatory family.</text>
</comment>
<evidence type="ECO:0000313" key="7">
    <source>
        <dbReference type="Proteomes" id="UP000050471"/>
    </source>
</evidence>
<evidence type="ECO:0000313" key="6">
    <source>
        <dbReference type="EMBL" id="KPN62813.1"/>
    </source>
</evidence>
<dbReference type="Gene3D" id="3.40.190.290">
    <property type="match status" value="1"/>
</dbReference>
<dbReference type="AlphaFoldDB" id="A0A0P7IUW3"/>
<keyword evidence="3" id="KW-0238">DNA-binding</keyword>
<dbReference type="InterPro" id="IPR036388">
    <property type="entry name" value="WH-like_DNA-bd_sf"/>
</dbReference>
<organism evidence="6 7">
    <name type="scientific">Aliiroseovarius crassostreae</name>
    <dbReference type="NCBI Taxonomy" id="154981"/>
    <lineage>
        <taxon>Bacteria</taxon>
        <taxon>Pseudomonadati</taxon>
        <taxon>Pseudomonadota</taxon>
        <taxon>Alphaproteobacteria</taxon>
        <taxon>Rhodobacterales</taxon>
        <taxon>Paracoccaceae</taxon>
        <taxon>Aliiroseovarius</taxon>
    </lineage>
</organism>
<dbReference type="GO" id="GO:0000976">
    <property type="term" value="F:transcription cis-regulatory region binding"/>
    <property type="evidence" value="ECO:0007669"/>
    <property type="project" value="TreeGrafter"/>
</dbReference>
<dbReference type="PROSITE" id="PS50931">
    <property type="entry name" value="HTH_LYSR"/>
    <property type="match status" value="1"/>
</dbReference>
<dbReference type="SUPFAM" id="SSF53850">
    <property type="entry name" value="Periplasmic binding protein-like II"/>
    <property type="match status" value="1"/>
</dbReference>
<sequence>MRQRSPFSGNLSDVDVSLLREFMEIVAAGGITAAEPRLNKSKSAISIGLSKLEQRLGVRLCERGRSGFALTEQGRLIHTATEQLMSEINRFSDFVGSASHRLEGEVSVMIDDSFIFEMEQPIASTIAKMNEHYPQLDLKIRMTAPDRVLESVLEGNADLGFTGLIRSSDALNLMPMFEEEMGLFCGADHPLFNIPEAELSYEILQRYSFVRTGVTQTEEFRNFLSGLSFQASAPTILSRILLILSSRYLGFVPLAFAAFWEGKGSIRELRVPGSRVKIGCYLVHRKSRPLGMAAGIFKDTLSEEVKKHVASLPK</sequence>
<dbReference type="PANTHER" id="PTHR30126">
    <property type="entry name" value="HTH-TYPE TRANSCRIPTIONAL REGULATOR"/>
    <property type="match status" value="1"/>
</dbReference>
<feature type="domain" description="HTH lysR-type" evidence="5">
    <location>
        <begin position="14"/>
        <end position="71"/>
    </location>
</feature>
<dbReference type="InterPro" id="IPR000847">
    <property type="entry name" value="LysR_HTH_N"/>
</dbReference>
<evidence type="ECO:0000256" key="4">
    <source>
        <dbReference type="ARBA" id="ARBA00023163"/>
    </source>
</evidence>
<gene>
    <name evidence="6" type="ORF">AKJ29_01330</name>
</gene>
<name>A0A0P7IUW3_9RHOB</name>
<keyword evidence="7" id="KW-1185">Reference proteome</keyword>
<accession>A0A0P7IUW3</accession>
<dbReference type="STRING" id="154981.AKJ29_01330"/>
<keyword evidence="4" id="KW-0804">Transcription</keyword>
<evidence type="ECO:0000256" key="3">
    <source>
        <dbReference type="ARBA" id="ARBA00023125"/>
    </source>
</evidence>
<proteinExistence type="inferred from homology"/>
<dbReference type="InterPro" id="IPR036390">
    <property type="entry name" value="WH_DNA-bd_sf"/>
</dbReference>
<dbReference type="Gene3D" id="1.10.10.10">
    <property type="entry name" value="Winged helix-like DNA-binding domain superfamily/Winged helix DNA-binding domain"/>
    <property type="match status" value="1"/>
</dbReference>
<dbReference type="OrthoDB" id="7506954at2"/>
<dbReference type="Proteomes" id="UP000050471">
    <property type="component" value="Unassembled WGS sequence"/>
</dbReference>
<evidence type="ECO:0000256" key="2">
    <source>
        <dbReference type="ARBA" id="ARBA00023015"/>
    </source>
</evidence>
<dbReference type="PANTHER" id="PTHR30126:SF98">
    <property type="entry name" value="HTH-TYPE TRANSCRIPTIONAL ACTIVATOR BAUR"/>
    <property type="match status" value="1"/>
</dbReference>
<dbReference type="SUPFAM" id="SSF46785">
    <property type="entry name" value="Winged helix' DNA-binding domain"/>
    <property type="match status" value="1"/>
</dbReference>
<comment type="caution">
    <text evidence="6">The sequence shown here is derived from an EMBL/GenBank/DDBJ whole genome shotgun (WGS) entry which is preliminary data.</text>
</comment>
<keyword evidence="2" id="KW-0805">Transcription regulation</keyword>
<protein>
    <recommendedName>
        <fullName evidence="5">HTH lysR-type domain-containing protein</fullName>
    </recommendedName>
</protein>
<dbReference type="GO" id="GO:0003700">
    <property type="term" value="F:DNA-binding transcription factor activity"/>
    <property type="evidence" value="ECO:0007669"/>
    <property type="project" value="InterPro"/>
</dbReference>
<evidence type="ECO:0000259" key="5">
    <source>
        <dbReference type="PROSITE" id="PS50931"/>
    </source>
</evidence>
<reference evidence="6 7" key="1">
    <citation type="submission" date="2015-09" db="EMBL/GenBank/DDBJ databases">
        <title>Draft genome sequence of Aliiroseovarius crassostreae CV919-312TSm, the causative agent of Roseovarius Oyster Disease (formerly Juvenile Oyster Disease).</title>
        <authorList>
            <person name="Kessner L."/>
            <person name="Spinard E."/>
            <person name="Nelson D."/>
        </authorList>
    </citation>
    <scope>NUCLEOTIDE SEQUENCE [LARGE SCALE GENOMIC DNA]</scope>
    <source>
        <strain evidence="6 7">CV919-312</strain>
    </source>
</reference>
<dbReference type="EMBL" id="LKBA01000009">
    <property type="protein sequence ID" value="KPN62813.1"/>
    <property type="molecule type" value="Genomic_DNA"/>
</dbReference>
<dbReference type="CDD" id="cd05466">
    <property type="entry name" value="PBP2_LTTR_substrate"/>
    <property type="match status" value="1"/>
</dbReference>
<dbReference type="RefSeq" id="WP_055191000.1">
    <property type="nucleotide sequence ID" value="NZ_FPBS01000012.1"/>
</dbReference>
<dbReference type="Pfam" id="PF03466">
    <property type="entry name" value="LysR_substrate"/>
    <property type="match status" value="1"/>
</dbReference>
<dbReference type="Pfam" id="PF00126">
    <property type="entry name" value="HTH_1"/>
    <property type="match status" value="1"/>
</dbReference>
<dbReference type="InterPro" id="IPR005119">
    <property type="entry name" value="LysR_subst-bd"/>
</dbReference>
<evidence type="ECO:0000256" key="1">
    <source>
        <dbReference type="ARBA" id="ARBA00009437"/>
    </source>
</evidence>